<keyword evidence="6" id="KW-1185">Reference proteome</keyword>
<dbReference type="InterPro" id="IPR006179">
    <property type="entry name" value="5_nucleotidase/apyrase"/>
</dbReference>
<dbReference type="Pfam" id="PF00149">
    <property type="entry name" value="Metallophos"/>
    <property type="match status" value="1"/>
</dbReference>
<evidence type="ECO:0000256" key="2">
    <source>
        <dbReference type="RuleBase" id="RU362119"/>
    </source>
</evidence>
<dbReference type="InterPro" id="IPR036907">
    <property type="entry name" value="5'-Nucleotdase_C_sf"/>
</dbReference>
<evidence type="ECO:0000313" key="6">
    <source>
        <dbReference type="Proteomes" id="UP000671879"/>
    </source>
</evidence>
<accession>A0A9Q7APP0</accession>
<dbReference type="KEGG" id="aram:KAR29_03910"/>
<keyword evidence="1 2" id="KW-0732">Signal</keyword>
<dbReference type="AlphaFoldDB" id="A0A9Q7APP0"/>
<dbReference type="InterPro" id="IPR029052">
    <property type="entry name" value="Metallo-depent_PP-like"/>
</dbReference>
<feature type="signal peptide" evidence="2">
    <location>
        <begin position="1"/>
        <end position="29"/>
    </location>
</feature>
<proteinExistence type="inferred from homology"/>
<dbReference type="PANTHER" id="PTHR11575:SF24">
    <property type="entry name" value="5'-NUCLEOTIDASE"/>
    <property type="match status" value="1"/>
</dbReference>
<dbReference type="SUPFAM" id="SSF56300">
    <property type="entry name" value="Metallo-dependent phosphatases"/>
    <property type="match status" value="1"/>
</dbReference>
<evidence type="ECO:0000259" key="4">
    <source>
        <dbReference type="Pfam" id="PF02872"/>
    </source>
</evidence>
<name>A0A9Q7APP0_9BACT</name>
<dbReference type="Pfam" id="PF02872">
    <property type="entry name" value="5_nucleotid_C"/>
    <property type="match status" value="1"/>
</dbReference>
<dbReference type="PRINTS" id="PR01607">
    <property type="entry name" value="APYRASEFAMLY"/>
</dbReference>
<dbReference type="EMBL" id="CP072943">
    <property type="protein sequence ID" value="QTX33058.1"/>
    <property type="molecule type" value="Genomic_DNA"/>
</dbReference>
<feature type="domain" description="Calcineurin-like phosphoesterase" evidence="3">
    <location>
        <begin position="33"/>
        <end position="244"/>
    </location>
</feature>
<reference evidence="6" key="1">
    <citation type="submission" date="2021-04" db="EMBL/GenBank/DDBJ databases">
        <title>A novel Synergistetes isolate from a pyrite-forming mixed culture.</title>
        <authorList>
            <person name="Bunk B."/>
            <person name="Sproer C."/>
            <person name="Spring S."/>
            <person name="Pester M."/>
        </authorList>
    </citation>
    <scope>NUCLEOTIDE SEQUENCE [LARGE SCALE GENOMIC DNA]</scope>
    <source>
        <strain evidence="6">J.5.4.2-T.3.5.2</strain>
    </source>
</reference>
<dbReference type="GO" id="GO:0008253">
    <property type="term" value="F:5'-nucleotidase activity"/>
    <property type="evidence" value="ECO:0007669"/>
    <property type="project" value="TreeGrafter"/>
</dbReference>
<dbReference type="Gene3D" id="3.60.21.10">
    <property type="match status" value="1"/>
</dbReference>
<dbReference type="Proteomes" id="UP000671879">
    <property type="component" value="Chromosome"/>
</dbReference>
<evidence type="ECO:0000313" key="5">
    <source>
        <dbReference type="EMBL" id="QTX33058.1"/>
    </source>
</evidence>
<dbReference type="InterPro" id="IPR008334">
    <property type="entry name" value="5'-Nucleotdase_C"/>
</dbReference>
<dbReference type="GO" id="GO:0030288">
    <property type="term" value="C:outer membrane-bounded periplasmic space"/>
    <property type="evidence" value="ECO:0007669"/>
    <property type="project" value="TreeGrafter"/>
</dbReference>
<protein>
    <submittedName>
        <fullName evidence="5">5'-nucleotidase C-terminal domain-containing protein</fullName>
    </submittedName>
</protein>
<dbReference type="GO" id="GO:0009166">
    <property type="term" value="P:nucleotide catabolic process"/>
    <property type="evidence" value="ECO:0007669"/>
    <property type="project" value="InterPro"/>
</dbReference>
<dbReference type="Gene3D" id="3.90.780.10">
    <property type="entry name" value="5'-Nucleotidase, C-terminal domain"/>
    <property type="match status" value="1"/>
</dbReference>
<dbReference type="GO" id="GO:0000166">
    <property type="term" value="F:nucleotide binding"/>
    <property type="evidence" value="ECO:0007669"/>
    <property type="project" value="UniProtKB-KW"/>
</dbReference>
<keyword evidence="2" id="KW-0378">Hydrolase</keyword>
<dbReference type="GO" id="GO:0008768">
    <property type="term" value="F:UDP-sugar diphosphatase activity"/>
    <property type="evidence" value="ECO:0007669"/>
    <property type="project" value="TreeGrafter"/>
</dbReference>
<organism evidence="5 6">
    <name type="scientific">Aminithiophilus ramosus</name>
    <dbReference type="NCBI Taxonomy" id="3029084"/>
    <lineage>
        <taxon>Bacteria</taxon>
        <taxon>Thermotogati</taxon>
        <taxon>Synergistota</taxon>
        <taxon>Synergistia</taxon>
        <taxon>Synergistales</taxon>
        <taxon>Aminithiophilaceae</taxon>
        <taxon>Aminithiophilus</taxon>
    </lineage>
</organism>
<evidence type="ECO:0000259" key="3">
    <source>
        <dbReference type="Pfam" id="PF00149"/>
    </source>
</evidence>
<gene>
    <name evidence="5" type="ORF">KAR29_03910</name>
</gene>
<feature type="domain" description="5'-Nucleotidase C-terminal" evidence="4">
    <location>
        <begin position="318"/>
        <end position="463"/>
    </location>
</feature>
<sequence>MRKKNNPAPRTLPLLAALWLILTPVASQAAELTVLHINDSHGHLWEEEGRGGFDALAFLVASIDREVTGRGGHLLFLHGGDVNTGVPESDRQQALPDLALLRLMGCDAMVLGNHEFDNPQALLRFQESFARFPFLSANFVDARGENPFAPYRLFDLGDLRVAVLGLTTEETSRASSLNLDGGHFEDVVETARRHVADLKERADVVIALAHLGWDLPLRAGTGSEELARASIDGLDLVIDGHSHTLFREARRIGDTFVAQAGWAGRHLGRFDLTIEEGNIVEARWRAIAVAPATGRDAATTARLNYYRWQGSRKIGAIIGSTEKILDGERERIRSEETNLSHIAVDAMRERTGADVALLNGGGIRDSIAAGPVSLRDGLAVFPFGNDVVTLDLSGGELLRLLRFLASIPSGAGAFPHVSGLRCRIADGTVTDVAIGDTPLDENAIYRLATIAYLAGGGDGYEIFLPWKERLVETGYKDIDAFVAYVEANSPLDGVMGPERLVRE</sequence>
<dbReference type="InterPro" id="IPR006146">
    <property type="entry name" value="5'-Nucleotdase_CS"/>
</dbReference>
<feature type="chain" id="PRO_5040540817" evidence="2">
    <location>
        <begin position="30"/>
        <end position="503"/>
    </location>
</feature>
<dbReference type="PANTHER" id="PTHR11575">
    <property type="entry name" value="5'-NUCLEOTIDASE-RELATED"/>
    <property type="match status" value="1"/>
</dbReference>
<evidence type="ECO:0000256" key="1">
    <source>
        <dbReference type="ARBA" id="ARBA00022729"/>
    </source>
</evidence>
<dbReference type="SUPFAM" id="SSF55816">
    <property type="entry name" value="5'-nucleotidase (syn. UDP-sugar hydrolase), C-terminal domain"/>
    <property type="match status" value="1"/>
</dbReference>
<dbReference type="GO" id="GO:0046872">
    <property type="term" value="F:metal ion binding"/>
    <property type="evidence" value="ECO:0007669"/>
    <property type="project" value="InterPro"/>
</dbReference>
<comment type="similarity">
    <text evidence="2">Belongs to the 5'-nucleotidase family.</text>
</comment>
<keyword evidence="2" id="KW-0547">Nucleotide-binding</keyword>
<dbReference type="InterPro" id="IPR004843">
    <property type="entry name" value="Calcineurin-like_PHP"/>
</dbReference>
<dbReference type="PROSITE" id="PS00785">
    <property type="entry name" value="5_NUCLEOTIDASE_1"/>
    <property type="match status" value="1"/>
</dbReference>
<dbReference type="RefSeq" id="WP_274374329.1">
    <property type="nucleotide sequence ID" value="NZ_CP072943.1"/>
</dbReference>